<accession>A0A1R2C3P7</accession>
<dbReference type="AlphaFoldDB" id="A0A1R2C3P7"/>
<dbReference type="SUPFAM" id="SSF51197">
    <property type="entry name" value="Clavaminate synthase-like"/>
    <property type="match status" value="1"/>
</dbReference>
<dbReference type="Proteomes" id="UP000187209">
    <property type="component" value="Unassembled WGS sequence"/>
</dbReference>
<name>A0A1R2C3P7_9CILI</name>
<dbReference type="Gene3D" id="2.60.120.620">
    <property type="entry name" value="q2cbj1_9rhob like domain"/>
    <property type="match status" value="1"/>
</dbReference>
<protein>
    <recommendedName>
        <fullName evidence="3">Phytanoyl-CoA dioxygenase</fullName>
    </recommendedName>
</protein>
<organism evidence="1 2">
    <name type="scientific">Stentor coeruleus</name>
    <dbReference type="NCBI Taxonomy" id="5963"/>
    <lineage>
        <taxon>Eukaryota</taxon>
        <taxon>Sar</taxon>
        <taxon>Alveolata</taxon>
        <taxon>Ciliophora</taxon>
        <taxon>Postciliodesmatophora</taxon>
        <taxon>Heterotrichea</taxon>
        <taxon>Heterotrichida</taxon>
        <taxon>Stentoridae</taxon>
        <taxon>Stentor</taxon>
    </lineage>
</organism>
<evidence type="ECO:0000313" key="2">
    <source>
        <dbReference type="Proteomes" id="UP000187209"/>
    </source>
</evidence>
<proteinExistence type="predicted"/>
<comment type="caution">
    <text evidence="1">The sequence shown here is derived from an EMBL/GenBank/DDBJ whole genome shotgun (WGS) entry which is preliminary data.</text>
</comment>
<keyword evidence="2" id="KW-1185">Reference proteome</keyword>
<sequence length="334" mass="38920">MEYLEALNSSDGIWPNSLCLSSYKRYDCLINDVQRQLDEQGVAVISIFSQLECEEFRNRAWADFNRLIGLQKDDPSTYKNLNQLSPEAGMLLKDHPLVHLQWVWDIRQDPRVAEIFANIWNVNKEDLLVSFDAMSLHLPSEITRKGWFNKHLWIHTDQSNRKTSKCCIQGLVNLYPINPGDATLLILENSHKYFNDYFSYIHFDYPEDYIPITRNGINFFLEKGCVPRWVQADEGTIILWDSRVFHMGSCPIQGRAIPNFRLVIYVCMLPRYGVNQNVLDKKIKALEDKVDTSHWANCAHLGRRFRPERFTFTLEDIGEPQLTGLGRRLVGFTE</sequence>
<reference evidence="1 2" key="1">
    <citation type="submission" date="2016-11" db="EMBL/GenBank/DDBJ databases">
        <title>The macronuclear genome of Stentor coeruleus: a giant cell with tiny introns.</title>
        <authorList>
            <person name="Slabodnick M."/>
            <person name="Ruby J.G."/>
            <person name="Reiff S.B."/>
            <person name="Swart E.C."/>
            <person name="Gosai S."/>
            <person name="Prabakaran S."/>
            <person name="Witkowska E."/>
            <person name="Larue G.E."/>
            <person name="Fisher S."/>
            <person name="Freeman R.M."/>
            <person name="Gunawardena J."/>
            <person name="Chu W."/>
            <person name="Stover N.A."/>
            <person name="Gregory B.D."/>
            <person name="Nowacki M."/>
            <person name="Derisi J."/>
            <person name="Roy S.W."/>
            <person name="Marshall W.F."/>
            <person name="Sood P."/>
        </authorList>
    </citation>
    <scope>NUCLEOTIDE SEQUENCE [LARGE SCALE GENOMIC DNA]</scope>
    <source>
        <strain evidence="1">WM001</strain>
    </source>
</reference>
<dbReference type="PANTHER" id="PTHR31630:SF6">
    <property type="entry name" value="PHYTANOYL-COA DIOXYGENASE-RELATED"/>
    <property type="match status" value="1"/>
</dbReference>
<evidence type="ECO:0008006" key="3">
    <source>
        <dbReference type="Google" id="ProtNLM"/>
    </source>
</evidence>
<evidence type="ECO:0000313" key="1">
    <source>
        <dbReference type="EMBL" id="OMJ83589.1"/>
    </source>
</evidence>
<gene>
    <name evidence="1" type="ORF">SteCoe_15439</name>
</gene>
<dbReference type="PANTHER" id="PTHR31630">
    <property type="entry name" value="PHYTANOYL-COA DIOXYGENASE-RELATED-RELATED"/>
    <property type="match status" value="1"/>
</dbReference>
<dbReference type="OrthoDB" id="443875at2759"/>
<dbReference type="EMBL" id="MPUH01000298">
    <property type="protein sequence ID" value="OMJ83589.1"/>
    <property type="molecule type" value="Genomic_DNA"/>
</dbReference>